<accession>A7TDQ6</accession>
<evidence type="ECO:0000256" key="4">
    <source>
        <dbReference type="ARBA" id="ARBA00023136"/>
    </source>
</evidence>
<dbReference type="GO" id="GO:1990626">
    <property type="term" value="P:mitochondrial outer membrane fusion"/>
    <property type="evidence" value="ECO:0007669"/>
    <property type="project" value="EnsemblFungi"/>
</dbReference>
<evidence type="ECO:0000256" key="6">
    <source>
        <dbReference type="SAM" id="Phobius"/>
    </source>
</evidence>
<gene>
    <name evidence="7" type="ORF">Kpol_1018p58</name>
</gene>
<name>A7TDQ6_VANPO</name>
<reference evidence="7 8" key="1">
    <citation type="journal article" date="2007" name="Proc. Natl. Acad. Sci. U.S.A.">
        <title>Independent sorting-out of thousands of duplicated gene pairs in two yeast species descended from a whole-genome duplication.</title>
        <authorList>
            <person name="Scannell D.R."/>
            <person name="Frank A.C."/>
            <person name="Conant G.C."/>
            <person name="Byrne K.P."/>
            <person name="Woolfit M."/>
            <person name="Wolfe K.H."/>
        </authorList>
    </citation>
    <scope>NUCLEOTIDE SEQUENCE [LARGE SCALE GENOMIC DNA]</scope>
    <source>
        <strain evidence="8">ATCC 22028 / DSM 70294 / BCRC 21397 / CBS 2163 / NBRC 10782 / NRRL Y-8283 / UCD 57-17</strain>
    </source>
</reference>
<feature type="region of interest" description="Disordered" evidence="5">
    <location>
        <begin position="197"/>
        <end position="217"/>
    </location>
</feature>
<dbReference type="eggNOG" id="ENOG502RQI2">
    <property type="taxonomic scope" value="Eukaryota"/>
</dbReference>
<keyword evidence="2 6" id="KW-0812">Transmembrane</keyword>
<evidence type="ECO:0000256" key="5">
    <source>
        <dbReference type="SAM" id="MobiDB-lite"/>
    </source>
</evidence>
<dbReference type="AlphaFoldDB" id="A7TDQ6"/>
<evidence type="ECO:0000313" key="7">
    <source>
        <dbReference type="EMBL" id="EDO19526.1"/>
    </source>
</evidence>
<feature type="transmembrane region" description="Helical" evidence="6">
    <location>
        <begin position="260"/>
        <end position="281"/>
    </location>
</feature>
<sequence length="540" mass="61755">MDEETIRTQVRPYYDSDNFDAGYLAVFKPDQGVIDPDGNTIASKLNIVQSLNKGILTNNGSSDKTGNFISRILSGWTKGISDVNKNSMLNTGTGRGSFSDTIDSVSNKRIEDLEWGDLLSINTWKKIMGQLFEEFTRRYLQHLIQQPFEVSRCLLQVGDFTDALAERNKDKNKKPPIILKNNEGNTSDFEEEINFFPDKSEDKEPSSSDMKTAVDDNPIHNAKNETSLIQPESLNVMDVMNSLIEKEGIRGLWRANNTTFIYNFLNLTLTVWFIGLFSPFLGISDPNFLDSILQSNITYSSMKELKVSVVLTLCSNALTNIIIMPLDLIRTKLLVTRIQQPISNDNKNNRNDSSVKPPTRSLREMIKDWSWKLDAPKIPFDIWVLTILNSLTSSSRTSSSIFSEKMFTLLWEKQLGFSKDSSTLKLYHISFCVYEMLGIFIKLPIETMLRRCQVKYLLERKTDKISIDKDELIISPIKYNKKILLLKKEYKNKDINSNKESAGRNIIALWNGWKISIMSLLCGYGLKLLQKDERSIELEF</sequence>
<feature type="compositionally biased region" description="Basic and acidic residues" evidence="5">
    <location>
        <begin position="198"/>
        <end position="217"/>
    </location>
</feature>
<dbReference type="EMBL" id="DS480378">
    <property type="protein sequence ID" value="EDO19526.1"/>
    <property type="molecule type" value="Genomic_DNA"/>
</dbReference>
<feature type="transmembrane region" description="Helical" evidence="6">
    <location>
        <begin position="309"/>
        <end position="329"/>
    </location>
</feature>
<dbReference type="Proteomes" id="UP000000267">
    <property type="component" value="Unassembled WGS sequence"/>
</dbReference>
<dbReference type="SUPFAM" id="SSF103506">
    <property type="entry name" value="Mitochondrial carrier"/>
    <property type="match status" value="1"/>
</dbReference>
<dbReference type="GO" id="GO:0005741">
    <property type="term" value="C:mitochondrial outer membrane"/>
    <property type="evidence" value="ECO:0007669"/>
    <property type="project" value="EnsemblFungi"/>
</dbReference>
<dbReference type="KEGG" id="vpo:Kpol_1018p58"/>
<dbReference type="OMA" id="ELWRGWR"/>
<dbReference type="FunCoup" id="A7TDQ6">
    <property type="interactions" value="33"/>
</dbReference>
<comment type="subcellular location">
    <subcellularLocation>
        <location evidence="1">Membrane</location>
    </subcellularLocation>
</comment>
<dbReference type="PhylomeDB" id="A7TDQ6"/>
<dbReference type="HOGENOM" id="CLU_029376_0_0_1"/>
<dbReference type="STRING" id="436907.A7TDQ6"/>
<dbReference type="GO" id="GO:1990627">
    <property type="term" value="P:mitochondrial inner membrane fusion"/>
    <property type="evidence" value="ECO:0007669"/>
    <property type="project" value="EnsemblFungi"/>
</dbReference>
<organism evidence="8">
    <name type="scientific">Vanderwaltozyma polyspora (strain ATCC 22028 / DSM 70294 / BCRC 21397 / CBS 2163 / NBRC 10782 / NRRL Y-8283 / UCD 57-17)</name>
    <name type="common">Kluyveromyces polysporus</name>
    <dbReference type="NCBI Taxonomy" id="436907"/>
    <lineage>
        <taxon>Eukaryota</taxon>
        <taxon>Fungi</taxon>
        <taxon>Dikarya</taxon>
        <taxon>Ascomycota</taxon>
        <taxon>Saccharomycotina</taxon>
        <taxon>Saccharomycetes</taxon>
        <taxon>Saccharomycetales</taxon>
        <taxon>Saccharomycetaceae</taxon>
        <taxon>Vanderwaltozyma</taxon>
    </lineage>
</organism>
<evidence type="ECO:0000313" key="8">
    <source>
        <dbReference type="Proteomes" id="UP000000267"/>
    </source>
</evidence>
<evidence type="ECO:0000256" key="1">
    <source>
        <dbReference type="ARBA" id="ARBA00004370"/>
    </source>
</evidence>
<keyword evidence="3 6" id="KW-1133">Transmembrane helix</keyword>
<evidence type="ECO:0000256" key="2">
    <source>
        <dbReference type="ARBA" id="ARBA00022692"/>
    </source>
</evidence>
<dbReference type="InterPro" id="IPR023395">
    <property type="entry name" value="MCP_dom_sf"/>
</dbReference>
<dbReference type="Gene3D" id="1.50.40.10">
    <property type="entry name" value="Mitochondrial carrier domain"/>
    <property type="match status" value="1"/>
</dbReference>
<proteinExistence type="predicted"/>
<keyword evidence="8" id="KW-1185">Reference proteome</keyword>
<keyword evidence="4 6" id="KW-0472">Membrane</keyword>
<dbReference type="RefSeq" id="XP_001647384.1">
    <property type="nucleotide sequence ID" value="XM_001647334.1"/>
</dbReference>
<dbReference type="GeneID" id="5547883"/>
<dbReference type="InParanoid" id="A7TDQ6"/>
<dbReference type="OrthoDB" id="77989at2759"/>
<evidence type="ECO:0008006" key="9">
    <source>
        <dbReference type="Google" id="ProtNLM"/>
    </source>
</evidence>
<evidence type="ECO:0000256" key="3">
    <source>
        <dbReference type="ARBA" id="ARBA00022989"/>
    </source>
</evidence>
<protein>
    <recommendedName>
        <fullName evidence="9">Mitochondrial fusion and transport protein UGO1</fullName>
    </recommendedName>
</protein>